<feature type="domain" description="Terminase large subunit-like endonuclease" evidence="2">
    <location>
        <begin position="302"/>
        <end position="596"/>
    </location>
</feature>
<gene>
    <name evidence="3" type="ORF">AWRIB429_1949</name>
</gene>
<dbReference type="InterPro" id="IPR046462">
    <property type="entry name" value="TerL_nuclease"/>
</dbReference>
<dbReference type="Pfam" id="PF03354">
    <property type="entry name" value="TerL_ATPase"/>
    <property type="match status" value="1"/>
</dbReference>
<dbReference type="Proteomes" id="UP000003075">
    <property type="component" value="Unassembled WGS sequence"/>
</dbReference>
<dbReference type="Pfam" id="PF20441">
    <property type="entry name" value="TerL_nuclease"/>
    <property type="match status" value="1"/>
</dbReference>
<reference evidence="3 4" key="1">
    <citation type="journal article" date="2010" name="Appl. Microbiol. Biotechnol.">
        <title>Genotypic diversity in Oenococcus oeni by high-density microarray comparative genome hybridization and whole genome sequencing.</title>
        <authorList>
            <person name="Borneman A.R."/>
            <person name="Bartowsky E.J."/>
            <person name="McCarthy J."/>
            <person name="Chambers P.J."/>
        </authorList>
    </citation>
    <scope>NUCLEOTIDE SEQUENCE [LARGE SCALE GENOMIC DNA]</scope>
    <source>
        <strain evidence="3 4">AWRIB429</strain>
    </source>
</reference>
<evidence type="ECO:0000313" key="4">
    <source>
        <dbReference type="Proteomes" id="UP000003075"/>
    </source>
</evidence>
<evidence type="ECO:0000313" key="3">
    <source>
        <dbReference type="EMBL" id="EFD87516.1"/>
    </source>
</evidence>
<dbReference type="InterPro" id="IPR046461">
    <property type="entry name" value="TerL_ATPase"/>
</dbReference>
<dbReference type="AlphaFoldDB" id="D3LC69"/>
<dbReference type="Gene3D" id="3.40.50.300">
    <property type="entry name" value="P-loop containing nucleotide triphosphate hydrolases"/>
    <property type="match status" value="1"/>
</dbReference>
<organism evidence="3 4">
    <name type="scientific">Oenococcus oeni AWRIB429</name>
    <dbReference type="NCBI Taxonomy" id="655225"/>
    <lineage>
        <taxon>Bacteria</taxon>
        <taxon>Bacillati</taxon>
        <taxon>Bacillota</taxon>
        <taxon>Bacilli</taxon>
        <taxon>Lactobacillales</taxon>
        <taxon>Lactobacillaceae</taxon>
        <taxon>Oenococcus</taxon>
    </lineage>
</organism>
<sequence>MRKIRIDLTKTHDVIGAYKSIDFSQIRKDYQDPGTKYAFDVLDGKYITGYYMKLACFRHLRDLQRQDTKDFPYHYSIDEVKAILNFAAQCPEVKTLKPVKLMPFQEFSLVQLIGWRSEGGDKRFARAIISEARHQGKTYLMAIIIIYSFLIESLGQSSQDYLVTSKNFKQTSKILSYVKTMLRLILNREPWKSLGKEDGINLKSLATQSDMVVMSEHDNKLRAITWDSGQYDGFHFKTAIGDEFADPAISDVDKISKITSGQIDVDNKQFIQISTAYPDSTVPFHRDEKHIIESMEKDWKRDGDTYLCLIWAIDNISETEKPEMWIKANPLLDMPEKHDKMLRDLKTEKDADSLAGNLFAFQNKSLNIWLQASIDSYLSLKNVEESITPKFDMHNREVYIGFDYSQFSDNTAFGFVFPYFDRKGQPKFFLYQHSFIPWNHSGSIENKERQDGIDYRTLEKMGFCTITEHKDGIINTDQVYQWLTKFVFQYQLKVLYFGYDEAGSYQTANLKDALLANYPAWNIENIKQWPSNLAKPTKYLQDMFTTHKVTRLDDEVMEKALLNATTGLSPFGISVEKNRATLKIDVVDALIDAFYKGMYHFDEYSEFNSDLAKFSRMDEQEQLKKGIANGAIDPEFLDDI</sequence>
<dbReference type="EMBL" id="ACSE01000033">
    <property type="protein sequence ID" value="EFD87516.1"/>
    <property type="molecule type" value="Genomic_DNA"/>
</dbReference>
<proteinExistence type="predicted"/>
<accession>D3LC69</accession>
<evidence type="ECO:0000259" key="2">
    <source>
        <dbReference type="Pfam" id="PF20441"/>
    </source>
</evidence>
<dbReference type="InterPro" id="IPR027417">
    <property type="entry name" value="P-loop_NTPase"/>
</dbReference>
<name>D3LC69_OENOE</name>
<dbReference type="GeneID" id="75065309"/>
<dbReference type="OrthoDB" id="9760250at2"/>
<dbReference type="InterPro" id="IPR005021">
    <property type="entry name" value="Terminase_largesu-like"/>
</dbReference>
<dbReference type="PANTHER" id="PTHR41287:SF1">
    <property type="entry name" value="PROTEIN YMFN"/>
    <property type="match status" value="1"/>
</dbReference>
<evidence type="ECO:0000259" key="1">
    <source>
        <dbReference type="Pfam" id="PF03354"/>
    </source>
</evidence>
<feature type="domain" description="Terminase large subunit-like ATPase" evidence="1">
    <location>
        <begin position="103"/>
        <end position="277"/>
    </location>
</feature>
<protein>
    <recommendedName>
        <fullName evidence="5">Terminase large subunit</fullName>
    </recommendedName>
</protein>
<dbReference type="GO" id="GO:0004519">
    <property type="term" value="F:endonuclease activity"/>
    <property type="evidence" value="ECO:0007669"/>
    <property type="project" value="InterPro"/>
</dbReference>
<dbReference type="PANTHER" id="PTHR41287">
    <property type="match status" value="1"/>
</dbReference>
<comment type="caution">
    <text evidence="3">The sequence shown here is derived from an EMBL/GenBank/DDBJ whole genome shotgun (WGS) entry which is preliminary data.</text>
</comment>
<evidence type="ECO:0008006" key="5">
    <source>
        <dbReference type="Google" id="ProtNLM"/>
    </source>
</evidence>
<dbReference type="RefSeq" id="WP_002819748.1">
    <property type="nucleotide sequence ID" value="NZ_ACSE01000033.1"/>
</dbReference>